<keyword evidence="3" id="KW-1185">Reference proteome</keyword>
<feature type="domain" description="Spore protein YkvP/CgeB glycosyl transferase-like" evidence="1">
    <location>
        <begin position="203"/>
        <end position="335"/>
    </location>
</feature>
<proteinExistence type="predicted"/>
<accession>A0ABS3LP79</accession>
<dbReference type="Proteomes" id="UP000664399">
    <property type="component" value="Unassembled WGS sequence"/>
</dbReference>
<comment type="caution">
    <text evidence="2">The sequence shown here is derived from an EMBL/GenBank/DDBJ whole genome shotgun (WGS) entry which is preliminary data.</text>
</comment>
<dbReference type="InterPro" id="IPR055259">
    <property type="entry name" value="YkvP/CgeB_Glyco_trans-like"/>
</dbReference>
<dbReference type="RefSeq" id="WP_207855049.1">
    <property type="nucleotide sequence ID" value="NZ_JAFVMG010000015.1"/>
</dbReference>
<evidence type="ECO:0000313" key="2">
    <source>
        <dbReference type="EMBL" id="MBO1329187.1"/>
    </source>
</evidence>
<dbReference type="Pfam" id="PF13524">
    <property type="entry name" value="Glyco_trans_1_2"/>
    <property type="match status" value="1"/>
</dbReference>
<evidence type="ECO:0000313" key="3">
    <source>
        <dbReference type="Proteomes" id="UP000664399"/>
    </source>
</evidence>
<gene>
    <name evidence="2" type="ORF">J2D75_11965</name>
</gene>
<organism evidence="2 3">
    <name type="scientific">Acetobacter suratthaniensis</name>
    <dbReference type="NCBI Taxonomy" id="1502841"/>
    <lineage>
        <taxon>Bacteria</taxon>
        <taxon>Pseudomonadati</taxon>
        <taxon>Pseudomonadota</taxon>
        <taxon>Alphaproteobacteria</taxon>
        <taxon>Acetobacterales</taxon>
        <taxon>Acetobacteraceae</taxon>
        <taxon>Acetobacter</taxon>
    </lineage>
</organism>
<protein>
    <submittedName>
        <fullName evidence="2">Glycosyltransferase family 1 protein</fullName>
    </submittedName>
</protein>
<dbReference type="EMBL" id="JAFVMG010000015">
    <property type="protein sequence ID" value="MBO1329187.1"/>
    <property type="molecule type" value="Genomic_DNA"/>
</dbReference>
<name>A0ABS3LP79_9PROT</name>
<evidence type="ECO:0000259" key="1">
    <source>
        <dbReference type="Pfam" id="PF13524"/>
    </source>
</evidence>
<reference evidence="2 3" key="1">
    <citation type="submission" date="2021-03" db="EMBL/GenBank/DDBJ databases">
        <title>The complete genome sequence of Acetobacter suratthaniensis TBRC 1719.</title>
        <authorList>
            <person name="Charoenyingcharoen P."/>
            <person name="Yukphan P."/>
        </authorList>
    </citation>
    <scope>NUCLEOTIDE SEQUENCE [LARGE SCALE GENOMIC DNA]</scope>
    <source>
        <strain evidence="2 3">TBRC 1719</strain>
    </source>
</reference>
<sequence>MTQSPLTIVNVGDFPTGLRSNTQYSIQIKLANGFTRLGHLVLNFADRDMARAQSWLKSRKLGRRAVNATLIAFCRHHRPDLMFLGHADMINPQTLDIIRESLPNLRIAQWNADPLFEPDNIRRIRNKLAQVDATFITTAGEPLAQMREGGRYVMSFMPNPVDRSIERGRADLVRDLPYDLFYACGNPREPLRTICGTAWDMDRFIGQLAERLPQLRMKLAGLRGMPHMNSTNYMHSVASSAIGLNISRRADHFLYSSDRIAQLAGNGTLVAIERQTGYETYFEEDEMLFFATQEELEEKLARLTAEPETRMRMAEAGRARYFARFNEQAVAAHLIAVLLGERAPEDMPW</sequence>